<dbReference type="Pfam" id="PF05016">
    <property type="entry name" value="ParE_toxin"/>
    <property type="match status" value="1"/>
</dbReference>
<evidence type="ECO:0000256" key="2">
    <source>
        <dbReference type="SAM" id="MobiDB-lite"/>
    </source>
</evidence>
<dbReference type="InterPro" id="IPR007712">
    <property type="entry name" value="RelE/ParE_toxin"/>
</dbReference>
<keyword evidence="4" id="KW-1185">Reference proteome</keyword>
<dbReference type="EMBL" id="MOMC01000040">
    <property type="protein sequence ID" value="ONH28429.1"/>
    <property type="molecule type" value="Genomic_DNA"/>
</dbReference>
<sequence length="119" mass="13451">MSEKYRLVLAPSAERDLERLPELIAVDVKRFLNGPLLKEPYKAGKPLGAQDASESRSAGREGTTPSATMLEASEHSWRVLYRVDANTRTIRVMVVGHRPRVVRRLADPGPRIPFVDRFR</sequence>
<feature type="region of interest" description="Disordered" evidence="2">
    <location>
        <begin position="38"/>
        <end position="70"/>
    </location>
</feature>
<protein>
    <submittedName>
        <fullName evidence="3">Plasmid stabilization protein</fullName>
    </submittedName>
</protein>
<dbReference type="OrthoDB" id="5326046at2"/>
<evidence type="ECO:0000313" key="3">
    <source>
        <dbReference type="EMBL" id="ONH28429.1"/>
    </source>
</evidence>
<gene>
    <name evidence="3" type="ORF">BL253_19810</name>
</gene>
<dbReference type="Gene3D" id="3.30.2310.20">
    <property type="entry name" value="RelE-like"/>
    <property type="match status" value="1"/>
</dbReference>
<organism evidence="3 4">
    <name type="scientific">Pseudofrankia asymbiotica</name>
    <dbReference type="NCBI Taxonomy" id="1834516"/>
    <lineage>
        <taxon>Bacteria</taxon>
        <taxon>Bacillati</taxon>
        <taxon>Actinomycetota</taxon>
        <taxon>Actinomycetes</taxon>
        <taxon>Frankiales</taxon>
        <taxon>Frankiaceae</taxon>
        <taxon>Pseudofrankia</taxon>
    </lineage>
</organism>
<dbReference type="SUPFAM" id="SSF143011">
    <property type="entry name" value="RelE-like"/>
    <property type="match status" value="1"/>
</dbReference>
<dbReference type="STRING" id="1834516.BL253_19810"/>
<accession>A0A1V2I8U4</accession>
<dbReference type="AlphaFoldDB" id="A0A1V2I8U4"/>
<dbReference type="Proteomes" id="UP000188929">
    <property type="component" value="Unassembled WGS sequence"/>
</dbReference>
<reference evidence="4" key="1">
    <citation type="submission" date="2016-10" db="EMBL/GenBank/DDBJ databases">
        <title>Frankia sp. NRRL B-16386 Genome sequencing.</title>
        <authorList>
            <person name="Ghodhbane-Gtari F."/>
            <person name="Swanson E."/>
            <person name="Gueddou A."/>
            <person name="Hezbri K."/>
            <person name="Ktari K."/>
            <person name="Nouioui I."/>
            <person name="Morris K."/>
            <person name="Simpson S."/>
            <person name="Abebe-Akele F."/>
            <person name="Thomas K."/>
            <person name="Gtari M."/>
            <person name="Tisa L.S."/>
        </authorList>
    </citation>
    <scope>NUCLEOTIDE SEQUENCE [LARGE SCALE GENOMIC DNA]</scope>
    <source>
        <strain evidence="4">NRRL B-16386</strain>
    </source>
</reference>
<comment type="caution">
    <text evidence="3">The sequence shown here is derived from an EMBL/GenBank/DDBJ whole genome shotgun (WGS) entry which is preliminary data.</text>
</comment>
<keyword evidence="1" id="KW-1277">Toxin-antitoxin system</keyword>
<proteinExistence type="predicted"/>
<dbReference type="RefSeq" id="WP_076818670.1">
    <property type="nucleotide sequence ID" value="NZ_MOMC01000040.1"/>
</dbReference>
<evidence type="ECO:0000313" key="4">
    <source>
        <dbReference type="Proteomes" id="UP000188929"/>
    </source>
</evidence>
<name>A0A1V2I8U4_9ACTN</name>
<dbReference type="InterPro" id="IPR035093">
    <property type="entry name" value="RelE/ParE_toxin_dom_sf"/>
</dbReference>
<evidence type="ECO:0000256" key="1">
    <source>
        <dbReference type="ARBA" id="ARBA00022649"/>
    </source>
</evidence>